<feature type="compositionally biased region" description="Polar residues" evidence="1">
    <location>
        <begin position="764"/>
        <end position="776"/>
    </location>
</feature>
<dbReference type="EMBL" id="JMSN01000031">
    <property type="protein sequence ID" value="KDN47158.1"/>
    <property type="molecule type" value="Genomic_DNA"/>
</dbReference>
<evidence type="ECO:0000313" key="4">
    <source>
        <dbReference type="Proteomes" id="UP000027361"/>
    </source>
</evidence>
<dbReference type="AlphaFoldDB" id="A0A066W3M4"/>
<comment type="caution">
    <text evidence="3">The sequence shown here is derived from an EMBL/GenBank/DDBJ whole genome shotgun (WGS) entry which is preliminary data.</text>
</comment>
<dbReference type="PANTHER" id="PTHR46590">
    <property type="entry name" value="PHOSPHATIDYLINOSITOL TRANSFER PROTEIN CSR1-RELATED"/>
    <property type="match status" value="1"/>
</dbReference>
<feature type="compositionally biased region" description="Basic and acidic residues" evidence="1">
    <location>
        <begin position="686"/>
        <end position="704"/>
    </location>
</feature>
<feature type="compositionally biased region" description="Low complexity" evidence="1">
    <location>
        <begin position="514"/>
        <end position="525"/>
    </location>
</feature>
<feature type="compositionally biased region" description="Low complexity" evidence="1">
    <location>
        <begin position="90"/>
        <end position="99"/>
    </location>
</feature>
<evidence type="ECO:0000256" key="1">
    <source>
        <dbReference type="SAM" id="MobiDB-lite"/>
    </source>
</evidence>
<dbReference type="InterPro" id="IPR052432">
    <property type="entry name" value="PITP/CRAL-TRIO"/>
</dbReference>
<reference evidence="3 4" key="1">
    <citation type="submission" date="2014-05" db="EMBL/GenBank/DDBJ databases">
        <title>Draft genome sequence of a rare smut relative, Tilletiaria anomala UBC 951.</title>
        <authorList>
            <consortium name="DOE Joint Genome Institute"/>
            <person name="Toome M."/>
            <person name="Kuo A."/>
            <person name="Henrissat B."/>
            <person name="Lipzen A."/>
            <person name="Tritt A."/>
            <person name="Yoshinaga Y."/>
            <person name="Zane M."/>
            <person name="Barry K."/>
            <person name="Grigoriev I.V."/>
            <person name="Spatafora J.W."/>
            <person name="Aimea M.C."/>
        </authorList>
    </citation>
    <scope>NUCLEOTIDE SEQUENCE [LARGE SCALE GENOMIC DNA]</scope>
    <source>
        <strain evidence="3 4">UBC 951</strain>
    </source>
</reference>
<dbReference type="OrthoDB" id="43460at2759"/>
<dbReference type="InParanoid" id="A0A066W3M4"/>
<accession>A0A066W3M4</accession>
<name>A0A066W3M4_TILAU</name>
<protein>
    <recommendedName>
        <fullName evidence="2">CRAL-TRIO domain-containing protein</fullName>
    </recommendedName>
</protein>
<feature type="region of interest" description="Disordered" evidence="1">
    <location>
        <begin position="660"/>
        <end position="785"/>
    </location>
</feature>
<dbReference type="Pfam" id="PF03765">
    <property type="entry name" value="CRAL_TRIO_N"/>
    <property type="match status" value="1"/>
</dbReference>
<dbReference type="InterPro" id="IPR001251">
    <property type="entry name" value="CRAL-TRIO_dom"/>
</dbReference>
<dbReference type="InterPro" id="IPR036273">
    <property type="entry name" value="CRAL/TRIO_N_dom_sf"/>
</dbReference>
<organism evidence="3 4">
    <name type="scientific">Tilletiaria anomala (strain ATCC 24038 / CBS 436.72 / UBC 951)</name>
    <dbReference type="NCBI Taxonomy" id="1037660"/>
    <lineage>
        <taxon>Eukaryota</taxon>
        <taxon>Fungi</taxon>
        <taxon>Dikarya</taxon>
        <taxon>Basidiomycota</taxon>
        <taxon>Ustilaginomycotina</taxon>
        <taxon>Exobasidiomycetes</taxon>
        <taxon>Georgefischeriales</taxon>
        <taxon>Tilletiariaceae</taxon>
        <taxon>Tilletiaria</taxon>
    </lineage>
</organism>
<keyword evidence="4" id="KW-1185">Reference proteome</keyword>
<feature type="compositionally biased region" description="Low complexity" evidence="1">
    <location>
        <begin position="56"/>
        <end position="69"/>
    </location>
</feature>
<dbReference type="SMART" id="SM01100">
    <property type="entry name" value="CRAL_TRIO_N"/>
    <property type="match status" value="1"/>
</dbReference>
<dbReference type="SMART" id="SM00516">
    <property type="entry name" value="SEC14"/>
    <property type="match status" value="1"/>
</dbReference>
<dbReference type="InterPro" id="IPR011074">
    <property type="entry name" value="CRAL/TRIO_N_dom"/>
</dbReference>
<proteinExistence type="predicted"/>
<dbReference type="Proteomes" id="UP000027361">
    <property type="component" value="Unassembled WGS sequence"/>
</dbReference>
<feature type="region of interest" description="Disordered" evidence="1">
    <location>
        <begin position="55"/>
        <end position="120"/>
    </location>
</feature>
<evidence type="ECO:0000313" key="3">
    <source>
        <dbReference type="EMBL" id="KDN47158.1"/>
    </source>
</evidence>
<dbReference type="PROSITE" id="PS50191">
    <property type="entry name" value="CRAL_TRIO"/>
    <property type="match status" value="1"/>
</dbReference>
<sequence>MSSTPTLEDLSTGYRGCLTPSQSRALLQLWSRFFAACTVPPVPVVRVNDHRDESVSASAKGSASASAGGTLPKSRSHRSFASTRERLVRGSVVKSSSSGAPGKRNASAPGSAGSASPATSSCNASVPELLTYDSATPANAAALTISPPGSSLGGAAAGARRAASLSTSTGNNEQAGGVEDLASGAHIPRDDAAKDTLRMIEEAKEMRIFLDRYGGAKLREVFWRGLVKGEHPDAVMLRFLRSRKWDVERALNVIGSTARFRVENDVDTLLKHGELGMIKTRGGYNILYNGISYVYGATAAGEPVYVIEVGSHYSSNQTQLELQRGVIYLQEWLSLLMPPPVERKVVIFNMSKFGLRNMDWWCVFFMVKTIERFYPESLSRVFVHCPPWIFRPIWFILKPLLDPVVRDKVRLTSSSEELEDLIPWDHLPRDTLGGGADWEYSWPAAQEGENDVQADTKTAGEKMDAFFEAAARFEKATREYIRLFVQACSPRQRQAFGSMTPSSSVTSPRLRSFSSHVNGHGASSSSGGGAGLTSSNGYGSYSYVSGSCDGADSASFTHDHDAADFVEPEGAQEMRGRRDVLATKLRVAFLELWPYFVGTSKYDRWGVMRRDGTIRWAYRKLDGSVEEQLLGKNASLPVLKAGLELIEQAECAAQEAEAHARSEKAARKQQRQAAAGGGSNSSSAARRREWERERQRTSASERPKTAATMDTAVPEDTESPPGPFLSNGAYASGAVMEQPVSTSGSLSRIVRDEASLKNGRGSVIDTSGAQSGQQQHGENEKEEVV</sequence>
<feature type="region of interest" description="Disordered" evidence="1">
    <location>
        <begin position="495"/>
        <end position="530"/>
    </location>
</feature>
<dbReference type="InterPro" id="IPR036865">
    <property type="entry name" value="CRAL-TRIO_dom_sf"/>
</dbReference>
<feature type="compositionally biased region" description="Polar residues" evidence="1">
    <location>
        <begin position="495"/>
        <end position="513"/>
    </location>
</feature>
<feature type="compositionally biased region" description="Low complexity" evidence="1">
    <location>
        <begin position="106"/>
        <end position="120"/>
    </location>
</feature>
<dbReference type="OMA" id="CAPWIFR"/>
<dbReference type="Pfam" id="PF00650">
    <property type="entry name" value="CRAL_TRIO"/>
    <property type="match status" value="1"/>
</dbReference>
<evidence type="ECO:0000259" key="2">
    <source>
        <dbReference type="PROSITE" id="PS50191"/>
    </source>
</evidence>
<dbReference type="PANTHER" id="PTHR46590:SF1">
    <property type="entry name" value="PHOSPHATIDYLINOSITOL TRANSFER PROTEIN CSR1"/>
    <property type="match status" value="1"/>
</dbReference>
<dbReference type="CDD" id="cd00170">
    <property type="entry name" value="SEC14"/>
    <property type="match status" value="1"/>
</dbReference>
<gene>
    <name evidence="3" type="ORF">K437DRAFT_255949</name>
</gene>
<feature type="domain" description="CRAL-TRIO" evidence="2">
    <location>
        <begin position="294"/>
        <end position="439"/>
    </location>
</feature>
<dbReference type="HOGENOM" id="CLU_357218_0_0_1"/>
<dbReference type="GeneID" id="25264287"/>
<dbReference type="SUPFAM" id="SSF52087">
    <property type="entry name" value="CRAL/TRIO domain"/>
    <property type="match status" value="1"/>
</dbReference>
<dbReference type="SUPFAM" id="SSF46938">
    <property type="entry name" value="CRAL/TRIO N-terminal domain"/>
    <property type="match status" value="1"/>
</dbReference>
<dbReference type="RefSeq" id="XP_013243779.1">
    <property type="nucleotide sequence ID" value="XM_013388325.1"/>
</dbReference>
<dbReference type="Gene3D" id="3.40.525.10">
    <property type="entry name" value="CRAL-TRIO lipid binding domain"/>
    <property type="match status" value="1"/>
</dbReference>